<dbReference type="Proteomes" id="UP001054892">
    <property type="component" value="Unassembled WGS sequence"/>
</dbReference>
<evidence type="ECO:0000313" key="5">
    <source>
        <dbReference type="Proteomes" id="UP001054892"/>
    </source>
</evidence>
<keyword evidence="1" id="KW-1133">Transmembrane helix</keyword>
<name>A0A6J4EB42_9PSED</name>
<feature type="transmembrane region" description="Helical" evidence="1">
    <location>
        <begin position="28"/>
        <end position="53"/>
    </location>
</feature>
<sequence length="171" mass="19347">MFFVILFVCLLYYGLSEKFVPDNDLKRVVLIVSVVVATLVSLLFYSLLFLWGWPAAFNEGSLKKCVIVVAGPFIVFGVVNAIIINGSFGLATRLLGTDSVIVAQLTKERHRTICSCKLRVYGDAELLGRQYLCIGEEQFRTIPKRGLYDVQIRRWKAGYLIDGIRLRHPDE</sequence>
<organism evidence="2 4">
    <name type="scientific">Pseudomonas tohonis</name>
    <dbReference type="NCBI Taxonomy" id="2725477"/>
    <lineage>
        <taxon>Bacteria</taxon>
        <taxon>Pseudomonadati</taxon>
        <taxon>Pseudomonadota</taxon>
        <taxon>Gammaproteobacteria</taxon>
        <taxon>Pseudomonadales</taxon>
        <taxon>Pseudomonadaceae</taxon>
        <taxon>Pseudomonas</taxon>
    </lineage>
</organism>
<evidence type="ECO:0000313" key="4">
    <source>
        <dbReference type="Proteomes" id="UP000509383"/>
    </source>
</evidence>
<dbReference type="AlphaFoldDB" id="A0A6J4EB42"/>
<keyword evidence="1" id="KW-0812">Transmembrane</keyword>
<gene>
    <name evidence="2" type="ORF">TUM18999_51830</name>
    <name evidence="3" type="ORF">TUM20286_00240</name>
</gene>
<dbReference type="Proteomes" id="UP000509383">
    <property type="component" value="Chromosome"/>
</dbReference>
<reference evidence="2 4" key="1">
    <citation type="submission" date="2020-05" db="EMBL/GenBank/DDBJ databases">
        <title>Characterization of novel class B3 metallo-beta-lactamase from novel Pseudomonas species.</title>
        <authorList>
            <person name="Yamada K."/>
            <person name="Aoki K."/>
            <person name="Ishii Y."/>
        </authorList>
    </citation>
    <scope>NUCLEOTIDE SEQUENCE [LARGE SCALE GENOMIC DNA]</scope>
    <source>
        <strain evidence="2 4">TUM18999</strain>
        <strain evidence="3 5">TUM20286</strain>
    </source>
</reference>
<dbReference type="EMBL" id="BQKM01000001">
    <property type="protein sequence ID" value="GJN50272.1"/>
    <property type="molecule type" value="Genomic_DNA"/>
</dbReference>
<protein>
    <submittedName>
        <fullName evidence="2">Uncharacterized protein</fullName>
    </submittedName>
</protein>
<dbReference type="KEGG" id="ptw:TUM18999_51830"/>
<evidence type="ECO:0000313" key="3">
    <source>
        <dbReference type="EMBL" id="GJN50272.1"/>
    </source>
</evidence>
<dbReference type="RefSeq" id="WP_173172505.1">
    <property type="nucleotide sequence ID" value="NZ_AP023189.1"/>
</dbReference>
<evidence type="ECO:0000256" key="1">
    <source>
        <dbReference type="SAM" id="Phobius"/>
    </source>
</evidence>
<keyword evidence="1" id="KW-0472">Membrane</keyword>
<feature type="transmembrane region" description="Helical" evidence="1">
    <location>
        <begin position="65"/>
        <end position="84"/>
    </location>
</feature>
<dbReference type="EMBL" id="AP023189">
    <property type="protein sequence ID" value="BCG26992.1"/>
    <property type="molecule type" value="Genomic_DNA"/>
</dbReference>
<evidence type="ECO:0000313" key="2">
    <source>
        <dbReference type="EMBL" id="BCG26992.1"/>
    </source>
</evidence>
<proteinExistence type="predicted"/>
<keyword evidence="5" id="KW-1185">Reference proteome</keyword>
<accession>A0A6J4EB42</accession>